<feature type="compositionally biased region" description="Polar residues" evidence="2">
    <location>
        <begin position="1"/>
        <end position="11"/>
    </location>
</feature>
<reference evidence="3 4" key="1">
    <citation type="submission" date="2019-01" db="EMBL/GenBank/DDBJ databases">
        <title>Coherence of Microcystis species and biogeography revealed through population genomics.</title>
        <authorList>
            <person name="Perez-Carrascal O.M."/>
            <person name="Terrat Y."/>
            <person name="Giani A."/>
            <person name="Fortin N."/>
            <person name="Tromas N."/>
            <person name="Shapiro B.J."/>
        </authorList>
    </citation>
    <scope>NUCLEOTIDE SEQUENCE [LARGE SCALE GENOMIC DNA]</scope>
    <source>
        <strain evidence="3">Ma_QC_C_20070703_M131</strain>
    </source>
</reference>
<feature type="region of interest" description="Disordered" evidence="2">
    <location>
        <begin position="1"/>
        <end position="33"/>
    </location>
</feature>
<evidence type="ECO:0008006" key="5">
    <source>
        <dbReference type="Google" id="ProtNLM"/>
    </source>
</evidence>
<dbReference type="Proteomes" id="UP000316443">
    <property type="component" value="Unassembled WGS sequence"/>
</dbReference>
<dbReference type="AlphaFoldDB" id="A0A551Y4S9"/>
<evidence type="ECO:0000313" key="4">
    <source>
        <dbReference type="Proteomes" id="UP000316443"/>
    </source>
</evidence>
<feature type="compositionally biased region" description="Polar residues" evidence="2">
    <location>
        <begin position="17"/>
        <end position="27"/>
    </location>
</feature>
<feature type="coiled-coil region" evidence="1">
    <location>
        <begin position="34"/>
        <end position="65"/>
    </location>
</feature>
<name>A0A551Y4S9_MICAE</name>
<comment type="caution">
    <text evidence="3">The sequence shown here is derived from an EMBL/GenBank/DDBJ whole genome shotgun (WGS) entry which is preliminary data.</text>
</comment>
<proteinExistence type="predicted"/>
<evidence type="ECO:0000313" key="3">
    <source>
        <dbReference type="EMBL" id="TRT55960.1"/>
    </source>
</evidence>
<protein>
    <recommendedName>
        <fullName evidence="5">Serine protease</fullName>
    </recommendedName>
</protein>
<dbReference type="InterPro" id="IPR009003">
    <property type="entry name" value="Peptidase_S1_PA"/>
</dbReference>
<dbReference type="SUPFAM" id="SSF50494">
    <property type="entry name" value="Trypsin-like serine proteases"/>
    <property type="match status" value="1"/>
</dbReference>
<organism evidence="3 4">
    <name type="scientific">Microcystis aeruginosa Ma_QC_C_20070703_M131</name>
    <dbReference type="NCBI Taxonomy" id="2486263"/>
    <lineage>
        <taxon>Bacteria</taxon>
        <taxon>Bacillati</taxon>
        <taxon>Cyanobacteriota</taxon>
        <taxon>Cyanophyceae</taxon>
        <taxon>Oscillatoriophycideae</taxon>
        <taxon>Chroococcales</taxon>
        <taxon>Microcystaceae</taxon>
        <taxon>Microcystis</taxon>
    </lineage>
</organism>
<evidence type="ECO:0000256" key="1">
    <source>
        <dbReference type="SAM" id="Coils"/>
    </source>
</evidence>
<accession>A0A551Y4S9</accession>
<gene>
    <name evidence="3" type="ORF">EWV85_08710</name>
</gene>
<keyword evidence="1" id="KW-0175">Coiled coil</keyword>
<dbReference type="Gene3D" id="2.40.10.10">
    <property type="entry name" value="Trypsin-like serine proteases"/>
    <property type="match status" value="1"/>
</dbReference>
<dbReference type="InterPro" id="IPR043504">
    <property type="entry name" value="Peptidase_S1_PA_chymotrypsin"/>
</dbReference>
<sequence>MSNSSQFTNPDNPNPQAPSSSSGTGTEQFLPPDIDEARLQSEALEQSLQEALAEVDADLLSLKSEIEKSLIASTRAFAVSESSVQEVGGSNIVGVGIGFPEPRSILSGLSANAVPGKLSLNVYTIDTLSPDQLLAEVASVAGTRALSELPINQIPTGHIDAYNQRARFRPAPGGVSVGHFAITAGTLGALATGNRAPRSSRLLILSNNHVLANSNSARVNDAILQPGPADGGRNPADQIAVLESWVPINFSGGVNYVDCATGWAWPDRVRPELKYENGGREVYFRIGSTPVVPALNQIVGKTGRTTNLTQGRITDLSATIRVGYGGGRVALFQDQLTIVGTSSTLFSAGGDSGSLIWTWDSRWAPVGLLFAGGGSYTFANKIQRVLAALDIRLYT</sequence>
<evidence type="ECO:0000256" key="2">
    <source>
        <dbReference type="SAM" id="MobiDB-lite"/>
    </source>
</evidence>
<dbReference type="EMBL" id="SFCA01000092">
    <property type="protein sequence ID" value="TRT55960.1"/>
    <property type="molecule type" value="Genomic_DNA"/>
</dbReference>